<dbReference type="AlphaFoldDB" id="A0A060XUR0"/>
<organism evidence="1 2">
    <name type="scientific">Oncorhynchus mykiss</name>
    <name type="common">Rainbow trout</name>
    <name type="synonym">Salmo gairdneri</name>
    <dbReference type="NCBI Taxonomy" id="8022"/>
    <lineage>
        <taxon>Eukaryota</taxon>
        <taxon>Metazoa</taxon>
        <taxon>Chordata</taxon>
        <taxon>Craniata</taxon>
        <taxon>Vertebrata</taxon>
        <taxon>Euteleostomi</taxon>
        <taxon>Actinopterygii</taxon>
        <taxon>Neopterygii</taxon>
        <taxon>Teleostei</taxon>
        <taxon>Protacanthopterygii</taxon>
        <taxon>Salmoniformes</taxon>
        <taxon>Salmonidae</taxon>
        <taxon>Salmoninae</taxon>
        <taxon>Oncorhynchus</taxon>
    </lineage>
</organism>
<name>A0A060XUR0_ONCMY</name>
<protein>
    <submittedName>
        <fullName evidence="1">Uncharacterized protein</fullName>
    </submittedName>
</protein>
<accession>A0A060XUR0</accession>
<dbReference type="PaxDb" id="8022-A0A060XUR0"/>
<evidence type="ECO:0000313" key="2">
    <source>
        <dbReference type="Proteomes" id="UP000193380"/>
    </source>
</evidence>
<proteinExistence type="predicted"/>
<gene>
    <name evidence="1" type="ORF">GSONMT00036571001</name>
</gene>
<sequence length="82" mass="9144">MKNNSLRDMQQMFDMWLRLTSQNRLTDASLMASPLEEKWVSLTTDSTESLVSGLSHRGGGVLSASLYLSAILVEDYECKASQ</sequence>
<dbReference type="EMBL" id="FR905635">
    <property type="protein sequence ID" value="CDQ80655.1"/>
    <property type="molecule type" value="Genomic_DNA"/>
</dbReference>
<reference evidence="1" key="2">
    <citation type="submission" date="2014-03" db="EMBL/GenBank/DDBJ databases">
        <authorList>
            <person name="Genoscope - CEA"/>
        </authorList>
    </citation>
    <scope>NUCLEOTIDE SEQUENCE</scope>
</reference>
<dbReference type="Proteomes" id="UP000193380">
    <property type="component" value="Unassembled WGS sequence"/>
</dbReference>
<dbReference type="STRING" id="8022.A0A060XUR0"/>
<evidence type="ECO:0000313" key="1">
    <source>
        <dbReference type="EMBL" id="CDQ80655.1"/>
    </source>
</evidence>
<reference evidence="1" key="1">
    <citation type="journal article" date="2014" name="Nat. Commun.">
        <title>The rainbow trout genome provides novel insights into evolution after whole-genome duplication in vertebrates.</title>
        <authorList>
            <person name="Berthelot C."/>
            <person name="Brunet F."/>
            <person name="Chalopin D."/>
            <person name="Juanchich A."/>
            <person name="Bernard M."/>
            <person name="Noel B."/>
            <person name="Bento P."/>
            <person name="Da Silva C."/>
            <person name="Labadie K."/>
            <person name="Alberti A."/>
            <person name="Aury J.M."/>
            <person name="Louis A."/>
            <person name="Dehais P."/>
            <person name="Bardou P."/>
            <person name="Montfort J."/>
            <person name="Klopp C."/>
            <person name="Cabau C."/>
            <person name="Gaspin C."/>
            <person name="Thorgaard G.H."/>
            <person name="Boussaha M."/>
            <person name="Quillet E."/>
            <person name="Guyomard R."/>
            <person name="Galiana D."/>
            <person name="Bobe J."/>
            <person name="Volff J.N."/>
            <person name="Genet C."/>
            <person name="Wincker P."/>
            <person name="Jaillon O."/>
            <person name="Roest Crollius H."/>
            <person name="Guiguen Y."/>
        </authorList>
    </citation>
    <scope>NUCLEOTIDE SEQUENCE [LARGE SCALE GENOMIC DNA]</scope>
</reference>